<dbReference type="STRING" id="1137284.GCA_001418205_02257"/>
<keyword evidence="3 7" id="KW-0032">Aminotransferase</keyword>
<dbReference type="NCBIfam" id="NF006569">
    <property type="entry name" value="PRK09082.1"/>
    <property type="match status" value="1"/>
</dbReference>
<keyword evidence="5" id="KW-0663">Pyridoxal phosphate</keyword>
<evidence type="ECO:0000256" key="2">
    <source>
        <dbReference type="ARBA" id="ARBA00007441"/>
    </source>
</evidence>
<comment type="similarity">
    <text evidence="2">Belongs to the class-I pyridoxal-phosphate-dependent aminotransferase family.</text>
</comment>
<evidence type="ECO:0000256" key="4">
    <source>
        <dbReference type="ARBA" id="ARBA00022679"/>
    </source>
</evidence>
<dbReference type="CDD" id="cd00609">
    <property type="entry name" value="AAT_like"/>
    <property type="match status" value="1"/>
</dbReference>
<evidence type="ECO:0000259" key="6">
    <source>
        <dbReference type="Pfam" id="PF00155"/>
    </source>
</evidence>
<dbReference type="RefSeq" id="WP_055463325.1">
    <property type="nucleotide sequence ID" value="NZ_CYHG01000006.1"/>
</dbReference>
<dbReference type="FunFam" id="3.40.640.10:FF:000033">
    <property type="entry name" value="Aspartate aminotransferase"/>
    <property type="match status" value="1"/>
</dbReference>
<dbReference type="GO" id="GO:0030170">
    <property type="term" value="F:pyridoxal phosphate binding"/>
    <property type="evidence" value="ECO:0007669"/>
    <property type="project" value="InterPro"/>
</dbReference>
<dbReference type="EMBL" id="CYHG01000006">
    <property type="protein sequence ID" value="CUB04389.1"/>
    <property type="molecule type" value="Genomic_DNA"/>
</dbReference>
<dbReference type="InterPro" id="IPR015421">
    <property type="entry name" value="PyrdxlP-dep_Trfase_major"/>
</dbReference>
<dbReference type="SUPFAM" id="SSF53383">
    <property type="entry name" value="PLP-dependent transferases"/>
    <property type="match status" value="1"/>
</dbReference>
<dbReference type="InterPro" id="IPR051326">
    <property type="entry name" value="Kynurenine-oxoglutarate_AT"/>
</dbReference>
<gene>
    <name evidence="7" type="ORF">Ga0061065_106211</name>
</gene>
<keyword evidence="4 7" id="KW-0808">Transferase</keyword>
<comment type="cofactor">
    <cofactor evidence="1">
        <name>pyridoxal 5'-phosphate</name>
        <dbReference type="ChEBI" id="CHEBI:597326"/>
    </cofactor>
</comment>
<evidence type="ECO:0000256" key="1">
    <source>
        <dbReference type="ARBA" id="ARBA00001933"/>
    </source>
</evidence>
<dbReference type="Gene3D" id="3.40.640.10">
    <property type="entry name" value="Type I PLP-dependent aspartate aminotransferase-like (Major domain)"/>
    <property type="match status" value="1"/>
</dbReference>
<sequence>MRQFDSKLPSTGTTIFTQMSELAAKHQAINLSQGFPDFDGPSELLNRVDHYIQQGANQYAPMIGIPSLRQAISQKIARCYDHQVNADSEITVTSGATEALFATISAFVRPGDEVIVFDPAYDSYDPAIRLNGGTPVHIALLPPSFAVDWQVVANAITPNTKAIIVNSPHNPTGTVFSAHDLEALYAIADQHDLLVLSDEVYEHIVFEGVKHQSVLRHKELAKRSVAVSSFGKTYHTTGWKIGYCVAPAPLMAEIRKVHQYLTFSTSTPMQLALADFLSAHPEHDEVLPSFYQQKRDFFNEAMSESRFTFTPSPGTYFQLMDYSAIKDVPDTEFALWLIETAGVAAIPISVFYQTPPEDMRLVRFCFAKQAATLSAATQQLVRL</sequence>
<dbReference type="PANTHER" id="PTHR43807:SF20">
    <property type="entry name" value="FI04487P"/>
    <property type="match status" value="1"/>
</dbReference>
<organism evidence="7 8">
    <name type="scientific">Marinomonas fungiae</name>
    <dbReference type="NCBI Taxonomy" id="1137284"/>
    <lineage>
        <taxon>Bacteria</taxon>
        <taxon>Pseudomonadati</taxon>
        <taxon>Pseudomonadota</taxon>
        <taxon>Gammaproteobacteria</taxon>
        <taxon>Oceanospirillales</taxon>
        <taxon>Oceanospirillaceae</taxon>
        <taxon>Marinomonas</taxon>
    </lineage>
</organism>
<reference evidence="8" key="1">
    <citation type="submission" date="2015-08" db="EMBL/GenBank/DDBJ databases">
        <authorList>
            <person name="Varghese N."/>
        </authorList>
    </citation>
    <scope>NUCLEOTIDE SEQUENCE [LARGE SCALE GENOMIC DNA]</scope>
    <source>
        <strain evidence="8">JCM 18476</strain>
    </source>
</reference>
<feature type="domain" description="Aminotransferase class I/classII large" evidence="6">
    <location>
        <begin position="28"/>
        <end position="369"/>
    </location>
</feature>
<proteinExistence type="inferred from homology"/>
<dbReference type="PANTHER" id="PTHR43807">
    <property type="entry name" value="FI04487P"/>
    <property type="match status" value="1"/>
</dbReference>
<evidence type="ECO:0000256" key="5">
    <source>
        <dbReference type="ARBA" id="ARBA00022898"/>
    </source>
</evidence>
<accession>A0A0K6IMR1</accession>
<dbReference type="Pfam" id="PF00155">
    <property type="entry name" value="Aminotran_1_2"/>
    <property type="match status" value="1"/>
</dbReference>
<protein>
    <submittedName>
        <fullName evidence="7">Aspartate/methionine/tyrosine aminotransferase</fullName>
    </submittedName>
</protein>
<name>A0A0K6IMR1_9GAMM</name>
<dbReference type="Gene3D" id="3.90.1150.10">
    <property type="entry name" value="Aspartate Aminotransferase, domain 1"/>
    <property type="match status" value="1"/>
</dbReference>
<evidence type="ECO:0000256" key="3">
    <source>
        <dbReference type="ARBA" id="ARBA00022576"/>
    </source>
</evidence>
<dbReference type="Proteomes" id="UP000182769">
    <property type="component" value="Unassembled WGS sequence"/>
</dbReference>
<dbReference type="InterPro" id="IPR015424">
    <property type="entry name" value="PyrdxlP-dep_Trfase"/>
</dbReference>
<dbReference type="OrthoDB" id="9763453at2"/>
<dbReference type="GO" id="GO:0016212">
    <property type="term" value="F:kynurenine-oxoglutarate transaminase activity"/>
    <property type="evidence" value="ECO:0007669"/>
    <property type="project" value="TreeGrafter"/>
</dbReference>
<evidence type="ECO:0000313" key="8">
    <source>
        <dbReference type="Proteomes" id="UP000182769"/>
    </source>
</evidence>
<dbReference type="GO" id="GO:0005737">
    <property type="term" value="C:cytoplasm"/>
    <property type="evidence" value="ECO:0007669"/>
    <property type="project" value="TreeGrafter"/>
</dbReference>
<dbReference type="InterPro" id="IPR015422">
    <property type="entry name" value="PyrdxlP-dep_Trfase_small"/>
</dbReference>
<evidence type="ECO:0000313" key="7">
    <source>
        <dbReference type="EMBL" id="CUB04389.1"/>
    </source>
</evidence>
<keyword evidence="8" id="KW-1185">Reference proteome</keyword>
<dbReference type="InterPro" id="IPR004839">
    <property type="entry name" value="Aminotransferase_I/II_large"/>
</dbReference>
<dbReference type="AlphaFoldDB" id="A0A0K6IMR1"/>